<dbReference type="InterPro" id="IPR027417">
    <property type="entry name" value="P-loop_NTPase"/>
</dbReference>
<keyword evidence="3" id="KW-0813">Transport</keyword>
<sequence>MRPGVMSTIGGYGSLFKVPDGKYINPVLVSAAESAGEKLRFAIDHGYAEAAGKDLVSVCVNHVATLGAEPLFFMNALQFHTHNEELLEQIMRGISFTCSRSGCALLGGDTSLVPGLLKQSDFYLSGYCTGVAEQEKIIDPSRIQKDDVLIGLPSSGPHTTGFGQLHHILRDIMKLKPDNGYEYYGKKLLHMMMEPTRIYVPAVLKLAQEIQISGIINITEGGLLYNIPRMMPDGLSAYIGRYRIIPEFFDVIREGARLSGKKMYETFNMGIGMIIIIRPGDTAKAELCLESINEPFLRLDALDIQNLTKTYKNGVQALKGVSLKVARGDFFALLGPNGAGKSTMLSILSSTVRKTGGNIRICGHDLDSDSFHAKLSIGITPQEINMNIFEKSINVLITQAGYYGITGKAAHDRAAEMLKLLELYDKREAVVRSLSGGMKRRLMIARALMHRPEILILDEPSAGVDIEIRRLMWDFLRRINQEGTTIVLTTHYLEEAEQLCRNIAIIDRGKILTNTSVKALLASKYKKTFIIDTDSTAKLPESADGIIFRKTDEHTAEAVINDDDSLNRLFSILSSLGVEVKNMRGKTNRLEELFLSLTQKSA</sequence>
<keyword evidence="5" id="KW-0547">Nucleotide-binding</keyword>
<dbReference type="Proteomes" id="UP001195483">
    <property type="component" value="Unassembled WGS sequence"/>
</dbReference>
<dbReference type="SMART" id="SM00382">
    <property type="entry name" value="AAA"/>
    <property type="match status" value="1"/>
</dbReference>
<evidence type="ECO:0000256" key="5">
    <source>
        <dbReference type="ARBA" id="ARBA00022741"/>
    </source>
</evidence>
<dbReference type="EMBL" id="JAEAOA010000186">
    <property type="protein sequence ID" value="KAK3604223.1"/>
    <property type="molecule type" value="Genomic_DNA"/>
</dbReference>
<reference evidence="8" key="2">
    <citation type="journal article" date="2021" name="Genome Biol. Evol.">
        <title>Developing a high-quality reference genome for a parasitic bivalve with doubly uniparental inheritance (Bivalvia: Unionida).</title>
        <authorList>
            <person name="Smith C.H."/>
        </authorList>
    </citation>
    <scope>NUCLEOTIDE SEQUENCE</scope>
    <source>
        <strain evidence="8">CHS0354</strain>
        <tissue evidence="8">Mantle</tissue>
    </source>
</reference>
<evidence type="ECO:0000256" key="4">
    <source>
        <dbReference type="ARBA" id="ARBA00022598"/>
    </source>
</evidence>
<dbReference type="GO" id="GO:0006189">
    <property type="term" value="P:'de novo' IMP biosynthetic process"/>
    <property type="evidence" value="ECO:0007669"/>
    <property type="project" value="InterPro"/>
</dbReference>
<dbReference type="SUPFAM" id="SSF55326">
    <property type="entry name" value="PurM N-terminal domain-like"/>
    <property type="match status" value="1"/>
</dbReference>
<comment type="caution">
    <text evidence="8">The sequence shown here is derived from an EMBL/GenBank/DDBJ whole genome shotgun (WGS) entry which is preliminary data.</text>
</comment>
<dbReference type="InterPro" id="IPR004733">
    <property type="entry name" value="PurM_cligase"/>
</dbReference>
<dbReference type="NCBIfam" id="TIGR00878">
    <property type="entry name" value="purM"/>
    <property type="match status" value="1"/>
</dbReference>
<evidence type="ECO:0000259" key="7">
    <source>
        <dbReference type="PROSITE" id="PS50893"/>
    </source>
</evidence>
<name>A0AAE0T6R8_9BIVA</name>
<proteinExistence type="predicted"/>
<evidence type="ECO:0000313" key="9">
    <source>
        <dbReference type="Proteomes" id="UP001195483"/>
    </source>
</evidence>
<dbReference type="InterPro" id="IPR017871">
    <property type="entry name" value="ABC_transporter-like_CS"/>
</dbReference>
<dbReference type="EC" id="6.3.3.1" evidence="2"/>
<evidence type="ECO:0000313" key="8">
    <source>
        <dbReference type="EMBL" id="KAK3604223.1"/>
    </source>
</evidence>
<dbReference type="InterPro" id="IPR036921">
    <property type="entry name" value="PurM-like_N_sf"/>
</dbReference>
<dbReference type="InterPro" id="IPR016188">
    <property type="entry name" value="PurM-like_N"/>
</dbReference>
<organism evidence="8 9">
    <name type="scientific">Potamilus streckersoni</name>
    <dbReference type="NCBI Taxonomy" id="2493646"/>
    <lineage>
        <taxon>Eukaryota</taxon>
        <taxon>Metazoa</taxon>
        <taxon>Spiralia</taxon>
        <taxon>Lophotrochozoa</taxon>
        <taxon>Mollusca</taxon>
        <taxon>Bivalvia</taxon>
        <taxon>Autobranchia</taxon>
        <taxon>Heteroconchia</taxon>
        <taxon>Palaeoheterodonta</taxon>
        <taxon>Unionida</taxon>
        <taxon>Unionoidea</taxon>
        <taxon>Unionidae</taxon>
        <taxon>Ambleminae</taxon>
        <taxon>Lampsilini</taxon>
        <taxon>Potamilus</taxon>
    </lineage>
</organism>
<keyword evidence="6" id="KW-0067">ATP-binding</keyword>
<evidence type="ECO:0000256" key="6">
    <source>
        <dbReference type="ARBA" id="ARBA00022840"/>
    </source>
</evidence>
<dbReference type="InterPro" id="IPR003593">
    <property type="entry name" value="AAA+_ATPase"/>
</dbReference>
<dbReference type="Gene3D" id="3.90.650.10">
    <property type="entry name" value="PurM-like C-terminal domain"/>
    <property type="match status" value="1"/>
</dbReference>
<dbReference type="Pfam" id="PF02769">
    <property type="entry name" value="AIRS_C"/>
    <property type="match status" value="1"/>
</dbReference>
<dbReference type="GO" id="GO:0004641">
    <property type="term" value="F:phosphoribosylformylglycinamidine cyclo-ligase activity"/>
    <property type="evidence" value="ECO:0007669"/>
    <property type="project" value="UniProtKB-EC"/>
</dbReference>
<keyword evidence="9" id="KW-1185">Reference proteome</keyword>
<dbReference type="InterPro" id="IPR050763">
    <property type="entry name" value="ABC_transporter_ATP-binding"/>
</dbReference>
<protein>
    <recommendedName>
        <fullName evidence="2">phosphoribosylformylglycinamidine cyclo-ligase</fullName>
        <ecNumber evidence="2">6.3.3.1</ecNumber>
    </recommendedName>
</protein>
<dbReference type="Gene3D" id="3.40.50.300">
    <property type="entry name" value="P-loop containing nucleotide triphosphate hydrolases"/>
    <property type="match status" value="1"/>
</dbReference>
<accession>A0AAE0T6R8</accession>
<reference evidence="8" key="3">
    <citation type="submission" date="2023-05" db="EMBL/GenBank/DDBJ databases">
        <authorList>
            <person name="Smith C.H."/>
        </authorList>
    </citation>
    <scope>NUCLEOTIDE SEQUENCE</scope>
    <source>
        <strain evidence="8">CHS0354</strain>
        <tissue evidence="8">Mantle</tissue>
    </source>
</reference>
<dbReference type="PANTHER" id="PTHR42711">
    <property type="entry name" value="ABC TRANSPORTER ATP-BINDING PROTEIN"/>
    <property type="match status" value="1"/>
</dbReference>
<dbReference type="SUPFAM" id="SSF56042">
    <property type="entry name" value="PurM C-terminal domain-like"/>
    <property type="match status" value="1"/>
</dbReference>
<dbReference type="PANTHER" id="PTHR42711:SF15">
    <property type="entry name" value="ABC-TYPE MULTIDRUG TRANSPORT SYSTEM, ATPASE COMPONENT"/>
    <property type="match status" value="1"/>
</dbReference>
<dbReference type="Gene3D" id="3.30.1330.10">
    <property type="entry name" value="PurM-like, N-terminal domain"/>
    <property type="match status" value="1"/>
</dbReference>
<evidence type="ECO:0000256" key="2">
    <source>
        <dbReference type="ARBA" id="ARBA00013047"/>
    </source>
</evidence>
<dbReference type="InterPro" id="IPR003439">
    <property type="entry name" value="ABC_transporter-like_ATP-bd"/>
</dbReference>
<feature type="domain" description="ABC transporter" evidence="7">
    <location>
        <begin position="302"/>
        <end position="533"/>
    </location>
</feature>
<keyword evidence="4" id="KW-0436">Ligase</keyword>
<dbReference type="GO" id="GO:0016887">
    <property type="term" value="F:ATP hydrolysis activity"/>
    <property type="evidence" value="ECO:0007669"/>
    <property type="project" value="InterPro"/>
</dbReference>
<dbReference type="Pfam" id="PF00005">
    <property type="entry name" value="ABC_tran"/>
    <property type="match status" value="1"/>
</dbReference>
<evidence type="ECO:0000256" key="1">
    <source>
        <dbReference type="ARBA" id="ARBA00004686"/>
    </source>
</evidence>
<gene>
    <name evidence="8" type="ORF">CHS0354_002031</name>
</gene>
<dbReference type="SUPFAM" id="SSF52540">
    <property type="entry name" value="P-loop containing nucleoside triphosphate hydrolases"/>
    <property type="match status" value="1"/>
</dbReference>
<dbReference type="GO" id="GO:0005524">
    <property type="term" value="F:ATP binding"/>
    <property type="evidence" value="ECO:0007669"/>
    <property type="project" value="UniProtKB-KW"/>
</dbReference>
<dbReference type="PROSITE" id="PS50893">
    <property type="entry name" value="ABC_TRANSPORTER_2"/>
    <property type="match status" value="1"/>
</dbReference>
<reference evidence="8" key="1">
    <citation type="journal article" date="2021" name="Genome Biol. Evol.">
        <title>A High-Quality Reference Genome for a Parasitic Bivalve with Doubly Uniparental Inheritance (Bivalvia: Unionida).</title>
        <authorList>
            <person name="Smith C.H."/>
        </authorList>
    </citation>
    <scope>NUCLEOTIDE SEQUENCE</scope>
    <source>
        <strain evidence="8">CHS0354</strain>
    </source>
</reference>
<evidence type="ECO:0000256" key="3">
    <source>
        <dbReference type="ARBA" id="ARBA00022448"/>
    </source>
</evidence>
<dbReference type="AlphaFoldDB" id="A0AAE0T6R8"/>
<dbReference type="InterPro" id="IPR010918">
    <property type="entry name" value="PurM-like_C_dom"/>
</dbReference>
<comment type="pathway">
    <text evidence="1">Purine metabolism; IMP biosynthesis via de novo pathway; 5-amino-1-(5-phospho-D-ribosyl)imidazole from N(2)-formyl-N(1)-(5-phospho-D-ribosyl)glycinamide: step 2/2.</text>
</comment>
<dbReference type="Pfam" id="PF00586">
    <property type="entry name" value="AIRS"/>
    <property type="match status" value="1"/>
</dbReference>
<dbReference type="PROSITE" id="PS00211">
    <property type="entry name" value="ABC_TRANSPORTER_1"/>
    <property type="match status" value="1"/>
</dbReference>
<dbReference type="InterPro" id="IPR036676">
    <property type="entry name" value="PurM-like_C_sf"/>
</dbReference>